<comment type="caution">
    <text evidence="1">The sequence shown here is derived from an EMBL/GenBank/DDBJ whole genome shotgun (WGS) entry which is preliminary data.</text>
</comment>
<dbReference type="EMBL" id="JAWJWE010000011">
    <property type="protein sequence ID" value="KAK6630454.1"/>
    <property type="molecule type" value="Genomic_DNA"/>
</dbReference>
<protein>
    <submittedName>
        <fullName evidence="1">Uncharacterized protein</fullName>
    </submittedName>
</protein>
<gene>
    <name evidence="1" type="ORF">RUM43_014799</name>
</gene>
<name>A0AAN8NWE0_POLSC</name>
<reference evidence="1 2" key="1">
    <citation type="submission" date="2023-10" db="EMBL/GenBank/DDBJ databases">
        <title>Genomes of two closely related lineages of the louse Polyplax serrata with different host specificities.</title>
        <authorList>
            <person name="Martinu J."/>
            <person name="Tarabai H."/>
            <person name="Stefka J."/>
            <person name="Hypsa V."/>
        </authorList>
    </citation>
    <scope>NUCLEOTIDE SEQUENCE [LARGE SCALE GENOMIC DNA]</scope>
    <source>
        <strain evidence="1">HR10_N</strain>
    </source>
</reference>
<evidence type="ECO:0000313" key="2">
    <source>
        <dbReference type="Proteomes" id="UP001372834"/>
    </source>
</evidence>
<proteinExistence type="predicted"/>
<evidence type="ECO:0000313" key="1">
    <source>
        <dbReference type="EMBL" id="KAK6630454.1"/>
    </source>
</evidence>
<accession>A0AAN8NWE0</accession>
<sequence>MRGRRRRVFHEDHGAVSDDHRMRNFYVTSKKHAVKSEFRDTSLSKYSVEFENETKLKFKECEIKTKLRHFKTEPKSGKSVCVHGGPSGILEGCWEASKGGCQPTGCRGTN</sequence>
<organism evidence="1 2">
    <name type="scientific">Polyplax serrata</name>
    <name type="common">Common mouse louse</name>
    <dbReference type="NCBI Taxonomy" id="468196"/>
    <lineage>
        <taxon>Eukaryota</taxon>
        <taxon>Metazoa</taxon>
        <taxon>Ecdysozoa</taxon>
        <taxon>Arthropoda</taxon>
        <taxon>Hexapoda</taxon>
        <taxon>Insecta</taxon>
        <taxon>Pterygota</taxon>
        <taxon>Neoptera</taxon>
        <taxon>Paraneoptera</taxon>
        <taxon>Psocodea</taxon>
        <taxon>Troctomorpha</taxon>
        <taxon>Phthiraptera</taxon>
        <taxon>Anoplura</taxon>
        <taxon>Polyplacidae</taxon>
        <taxon>Polyplax</taxon>
    </lineage>
</organism>
<dbReference type="Proteomes" id="UP001372834">
    <property type="component" value="Unassembled WGS sequence"/>
</dbReference>
<dbReference type="AlphaFoldDB" id="A0AAN8NWE0"/>